<evidence type="ECO:0000313" key="4">
    <source>
        <dbReference type="Proteomes" id="UP000318138"/>
    </source>
</evidence>
<dbReference type="InterPro" id="IPR007685">
    <property type="entry name" value="RelA_SpoT"/>
</dbReference>
<dbReference type="Proteomes" id="UP000318138">
    <property type="component" value="Chromosome"/>
</dbReference>
<keyword evidence="4" id="KW-1185">Reference proteome</keyword>
<dbReference type="EMBL" id="CP041372">
    <property type="protein sequence ID" value="QKS72592.1"/>
    <property type="molecule type" value="Genomic_DNA"/>
</dbReference>
<dbReference type="AlphaFoldDB" id="A0A859FIQ9"/>
<evidence type="ECO:0000259" key="2">
    <source>
        <dbReference type="SMART" id="SM00954"/>
    </source>
</evidence>
<dbReference type="GO" id="GO:0015970">
    <property type="term" value="P:guanosine tetraphosphate biosynthetic process"/>
    <property type="evidence" value="ECO:0007669"/>
    <property type="project" value="UniProtKB-UniPathway"/>
</dbReference>
<gene>
    <name evidence="3" type="ORF">FLK61_38915</name>
</gene>
<evidence type="ECO:0000256" key="1">
    <source>
        <dbReference type="ARBA" id="ARBA00004976"/>
    </source>
</evidence>
<sequence>MTNISNDSLKAEIIQTYNSHLKKELEICANEISELFRVTFDRILKDESTKYLLTHDNAGYLGNYYKVTHRVKSELSLGEKLVRKNDLLHIKNMIDYKDDNKVIEYLKQRYSDLIGLKILGDLKQDTYNIIQLIKDNKNSFKNINPDYYITFENLEEKQAKMRNGLDIIKVDCIFHKNGEKYLFELQIKSQLMSAWGDMEHQQFYKNNKFSIVRKSNEPIMSDIGKLLDRTDELLFTIRSSEKNYSQNGEMWEFNSKLQSFFSAKLEEVLSVKVDSQLLDLGYFLHLLSRSIDPNYGNLNSNLDVFKLIKDKVESERESQNPIINNYLKHCKFDFDLQIIEIVTLHWYESLNEEVSSEEKYIDFLNWYLEKILEVIIQLHTVDVEDSIVFDAIFYKVIEESNHNIVYKDINCFTEIVEYYKATKDVYLEKKEEDEEVFGLEMFYDINYLFAIHTINNTPFKREGLKNTEKDITLLDSFFDYLNKEAKGSLEKFQFISEDIRRFLREGY</sequence>
<organism evidence="3 4">
    <name type="scientific">Paenalkalicoccus suaedae</name>
    <dbReference type="NCBI Taxonomy" id="2592382"/>
    <lineage>
        <taxon>Bacteria</taxon>
        <taxon>Bacillati</taxon>
        <taxon>Bacillota</taxon>
        <taxon>Bacilli</taxon>
        <taxon>Bacillales</taxon>
        <taxon>Bacillaceae</taxon>
        <taxon>Paenalkalicoccus</taxon>
    </lineage>
</organism>
<dbReference type="RefSeq" id="WP_176010564.1">
    <property type="nucleotide sequence ID" value="NZ_CP041372.2"/>
</dbReference>
<proteinExistence type="predicted"/>
<dbReference type="SUPFAM" id="SSF81301">
    <property type="entry name" value="Nucleotidyltransferase"/>
    <property type="match status" value="1"/>
</dbReference>
<reference evidence="4" key="1">
    <citation type="submission" date="2019-07" db="EMBL/GenBank/DDBJ databases">
        <title>Bacillus alkalisoli sp. nov. isolated from saline soil.</title>
        <authorList>
            <person name="Sun J.-Q."/>
            <person name="Xu L."/>
        </authorList>
    </citation>
    <scope>NUCLEOTIDE SEQUENCE [LARGE SCALE GENOMIC DNA]</scope>
    <source>
        <strain evidence="4">M4U3P1</strain>
    </source>
</reference>
<dbReference type="InterPro" id="IPR043519">
    <property type="entry name" value="NT_sf"/>
</dbReference>
<dbReference type="UniPathway" id="UPA00908">
    <property type="reaction ID" value="UER00884"/>
</dbReference>
<dbReference type="SMART" id="SM00954">
    <property type="entry name" value="RelA_SpoT"/>
    <property type="match status" value="1"/>
</dbReference>
<comment type="pathway">
    <text evidence="1">Purine metabolism; ppGpp biosynthesis; ppGpp from GTP: step 1/2.</text>
</comment>
<protein>
    <recommendedName>
        <fullName evidence="2">RelA/SpoT domain-containing protein</fullName>
    </recommendedName>
</protein>
<dbReference type="KEGG" id="psua:FLK61_38915"/>
<name>A0A859FIQ9_9BACI</name>
<dbReference type="Pfam" id="PF04607">
    <property type="entry name" value="RelA_SpoT"/>
    <property type="match status" value="1"/>
</dbReference>
<dbReference type="Gene3D" id="3.30.460.10">
    <property type="entry name" value="Beta Polymerase, domain 2"/>
    <property type="match status" value="1"/>
</dbReference>
<feature type="domain" description="RelA/SpoT" evidence="2">
    <location>
        <begin position="69"/>
        <end position="208"/>
    </location>
</feature>
<evidence type="ECO:0000313" key="3">
    <source>
        <dbReference type="EMBL" id="QKS72592.1"/>
    </source>
</evidence>
<accession>A0A859FIQ9</accession>